<dbReference type="SUPFAM" id="SSF52058">
    <property type="entry name" value="L domain-like"/>
    <property type="match status" value="1"/>
</dbReference>
<protein>
    <submittedName>
        <fullName evidence="3">Uncharacterized protein</fullName>
    </submittedName>
</protein>
<dbReference type="EMBL" id="LGRN01000234">
    <property type="protein sequence ID" value="OJD14225.1"/>
    <property type="molecule type" value="Genomic_DNA"/>
</dbReference>
<evidence type="ECO:0000313" key="4">
    <source>
        <dbReference type="Proteomes" id="UP000182235"/>
    </source>
</evidence>
<feature type="compositionally biased region" description="Pro residues" evidence="1">
    <location>
        <begin position="175"/>
        <end position="185"/>
    </location>
</feature>
<feature type="region of interest" description="Disordered" evidence="1">
    <location>
        <begin position="1"/>
        <end position="32"/>
    </location>
</feature>
<evidence type="ECO:0000256" key="1">
    <source>
        <dbReference type="SAM" id="MobiDB-lite"/>
    </source>
</evidence>
<dbReference type="VEuPathDB" id="FungiDB:AJ78_05411"/>
<gene>
    <name evidence="3" type="ORF">AJ78_05411</name>
</gene>
<accession>A0A1J9PCJ2</accession>
<feature type="transmembrane region" description="Helical" evidence="2">
    <location>
        <begin position="573"/>
        <end position="594"/>
    </location>
</feature>
<keyword evidence="4" id="KW-1185">Reference proteome</keyword>
<proteinExistence type="predicted"/>
<dbReference type="OrthoDB" id="3914029at2759"/>
<dbReference type="Proteomes" id="UP000182235">
    <property type="component" value="Unassembled WGS sequence"/>
</dbReference>
<reference evidence="3 4" key="1">
    <citation type="submission" date="2015-07" db="EMBL/GenBank/DDBJ databases">
        <title>Emmonsia species relationships and genome sequence.</title>
        <authorList>
            <consortium name="The Broad Institute Genomics Platform"/>
            <person name="Cuomo C.A."/>
            <person name="Munoz J.F."/>
            <person name="Imamovic A."/>
            <person name="Priest M.E."/>
            <person name="Young S."/>
            <person name="Clay O.K."/>
            <person name="McEwen J.G."/>
        </authorList>
    </citation>
    <scope>NUCLEOTIDE SEQUENCE [LARGE SCALE GENOMIC DNA]</scope>
    <source>
        <strain evidence="3 4">UAMH 9510</strain>
    </source>
</reference>
<keyword evidence="2" id="KW-1133">Transmembrane helix</keyword>
<name>A0A1J9PCJ2_9EURO</name>
<keyword evidence="2" id="KW-0472">Membrane</keyword>
<keyword evidence="2" id="KW-0812">Transmembrane</keyword>
<dbReference type="AlphaFoldDB" id="A0A1J9PCJ2"/>
<feature type="region of interest" description="Disordered" evidence="1">
    <location>
        <begin position="602"/>
        <end position="642"/>
    </location>
</feature>
<feature type="region of interest" description="Disordered" evidence="1">
    <location>
        <begin position="152"/>
        <end position="201"/>
    </location>
</feature>
<sequence length="642" mass="69935">MDSNPFENRPEDPAPSYEESLSSAAYKDNTSKHIPCSTPSLLPLPTQLADTRTQRIDSVLTRYVDPLLLSQGASGLYKTTFVLVPSSVSSLQDAVSNAYTTPEEPQIVGFPSTEVVKLIRLHGEENAMEFWRQPAVVAELDSALKAKLVASGHRLHQPSDDGTSSDAMDVLNSPAPAPAPAPAPEPSVRTPATTTKKSFWGRTKDMYSSKGQDLRDVVIVDRKLGWRAPGNQNANEPGKIPTGLVNVAIVWKEVCLRIANEMGLYEIHNYTGSFSLPNIRNISGNIEWEYDLDYEKPKLSSLNLPDLEYIGSSIQLNGLPTLSILSMPKLKRLEGDMDIDYVQEADFRSLETADSVNFKGNISKLRLDSLREVHEKLQICNMDVCDPDIPPISPLDISLPLLQSVGSVKFKGRISSLEVPRFTTITGNRDDYYYGLEFSTGGGPATNVTFPRLSSLKGPLHLSGDISSLSMPNLRNMSLSSFLLSTSSPLAVNLPFDDAGDLLLRGDISSVQFPNLKHLNGYFEVMSDLPLDCDSIVDTISVATNVTVSVGSKIGCASAAESKHAGLSTGEKVAIGVMVSIFGLAIAFGVLLFVRKKRKSHQASSESNDRLQDLVPLTQPEEVREDSDPPVDCAPRLSKESR</sequence>
<organism evidence="3 4">
    <name type="scientific">Emergomyces pasteurianus Ep9510</name>
    <dbReference type="NCBI Taxonomy" id="1447872"/>
    <lineage>
        <taxon>Eukaryota</taxon>
        <taxon>Fungi</taxon>
        <taxon>Dikarya</taxon>
        <taxon>Ascomycota</taxon>
        <taxon>Pezizomycotina</taxon>
        <taxon>Eurotiomycetes</taxon>
        <taxon>Eurotiomycetidae</taxon>
        <taxon>Onygenales</taxon>
        <taxon>Ajellomycetaceae</taxon>
        <taxon>Emergomyces</taxon>
    </lineage>
</organism>
<evidence type="ECO:0000313" key="3">
    <source>
        <dbReference type="EMBL" id="OJD14225.1"/>
    </source>
</evidence>
<evidence type="ECO:0000256" key="2">
    <source>
        <dbReference type="SAM" id="Phobius"/>
    </source>
</evidence>
<comment type="caution">
    <text evidence="3">The sequence shown here is derived from an EMBL/GenBank/DDBJ whole genome shotgun (WGS) entry which is preliminary data.</text>
</comment>